<keyword evidence="9" id="KW-0732">Signal</keyword>
<organism evidence="11 12">
    <name type="scientific">Legionella sainthelensi</name>
    <dbReference type="NCBI Taxonomy" id="28087"/>
    <lineage>
        <taxon>Bacteria</taxon>
        <taxon>Pseudomonadati</taxon>
        <taxon>Pseudomonadota</taxon>
        <taxon>Gammaproteobacteria</taxon>
        <taxon>Legionellales</taxon>
        <taxon>Legionellaceae</taxon>
        <taxon>Legionella</taxon>
    </lineage>
</organism>
<gene>
    <name evidence="11" type="ORF">Lsai_2164</name>
</gene>
<dbReference type="CDD" id="cd04056">
    <property type="entry name" value="Peptidases_S53"/>
    <property type="match status" value="1"/>
</dbReference>
<comment type="caution">
    <text evidence="11">The sequence shown here is derived from an EMBL/GenBank/DDBJ whole genome shotgun (WGS) entry which is preliminary data.</text>
</comment>
<keyword evidence="2 8" id="KW-0645">Protease</keyword>
<evidence type="ECO:0000313" key="11">
    <source>
        <dbReference type="EMBL" id="KTD56034.1"/>
    </source>
</evidence>
<dbReference type="SMART" id="SM00944">
    <property type="entry name" value="Pro-kuma_activ"/>
    <property type="match status" value="1"/>
</dbReference>
<dbReference type="GO" id="GO:0008240">
    <property type="term" value="F:tripeptidyl-peptidase activity"/>
    <property type="evidence" value="ECO:0007669"/>
    <property type="project" value="TreeGrafter"/>
</dbReference>
<feature type="domain" description="Peptidase S53" evidence="10">
    <location>
        <begin position="217"/>
        <end position="675"/>
    </location>
</feature>
<proteinExistence type="predicted"/>
<dbReference type="CDD" id="cd11377">
    <property type="entry name" value="Pro-peptidase_S53"/>
    <property type="match status" value="1"/>
</dbReference>
<dbReference type="PANTHER" id="PTHR14218">
    <property type="entry name" value="PROTEASE S8 TRIPEPTIDYL PEPTIDASE I CLN2"/>
    <property type="match status" value="1"/>
</dbReference>
<feature type="active site" description="Charge relay system" evidence="8">
    <location>
        <position position="553"/>
    </location>
</feature>
<dbReference type="GO" id="GO:0006508">
    <property type="term" value="P:proteolysis"/>
    <property type="evidence" value="ECO:0007669"/>
    <property type="project" value="UniProtKB-KW"/>
</dbReference>
<evidence type="ECO:0000256" key="4">
    <source>
        <dbReference type="ARBA" id="ARBA00022801"/>
    </source>
</evidence>
<dbReference type="InterPro" id="IPR050819">
    <property type="entry name" value="Tripeptidyl-peptidase_I"/>
</dbReference>
<dbReference type="STRING" id="28087.Lsai_2164"/>
<feature type="active site" description="Charge relay system" evidence="8">
    <location>
        <position position="317"/>
    </location>
</feature>
<dbReference type="Proteomes" id="UP000054621">
    <property type="component" value="Unassembled WGS sequence"/>
</dbReference>
<dbReference type="Pfam" id="PF09286">
    <property type="entry name" value="Pro-kuma_activ"/>
    <property type="match status" value="1"/>
</dbReference>
<dbReference type="EMBL" id="LNYV01000034">
    <property type="protein sequence ID" value="KTD56034.1"/>
    <property type="molecule type" value="Genomic_DNA"/>
</dbReference>
<dbReference type="SUPFAM" id="SSF54897">
    <property type="entry name" value="Protease propeptides/inhibitors"/>
    <property type="match status" value="1"/>
</dbReference>
<evidence type="ECO:0000256" key="1">
    <source>
        <dbReference type="ARBA" id="ARBA00001913"/>
    </source>
</evidence>
<dbReference type="GO" id="GO:0004252">
    <property type="term" value="F:serine-type endopeptidase activity"/>
    <property type="evidence" value="ECO:0007669"/>
    <property type="project" value="UniProtKB-UniRule"/>
</dbReference>
<feature type="signal peptide" evidence="9">
    <location>
        <begin position="1"/>
        <end position="23"/>
    </location>
</feature>
<dbReference type="InterPro" id="IPR036852">
    <property type="entry name" value="Peptidase_S8/S53_dom_sf"/>
</dbReference>
<evidence type="ECO:0000256" key="9">
    <source>
        <dbReference type="SAM" id="SignalP"/>
    </source>
</evidence>
<evidence type="ECO:0000256" key="2">
    <source>
        <dbReference type="ARBA" id="ARBA00022670"/>
    </source>
</evidence>
<dbReference type="PANTHER" id="PTHR14218:SF15">
    <property type="entry name" value="TRIPEPTIDYL-PEPTIDASE 1"/>
    <property type="match status" value="1"/>
</dbReference>
<keyword evidence="3" id="KW-0479">Metal-binding</keyword>
<sequence>MLKLKSILLALVSLSLMVADSYAGKSDRLVSLPSPGSALVEKAVFIKPVEAHKKLKFIVWLKLRNKAQLDKLVEEIYDPQSPNYQHYLTQDVFEGHYAPTQEVEHTVQEYFIAQGMQADVVNHSVHVAASVQQIESTLHTSLNYYLYDNGTFYASTSKPSLQSEMAQYIVDITGLNNIPLYFPNNASSQTSVRPQDETFIWDSLIPNAIPTTTSVHGFSGKQLQYTYNINNIPSVNGTHLDGKGQTLIIVDGCGATQPQQILSDANQYFSANGIKPFFTSGSSRNFAMLNQNFTPYTTLCTPSRPGEYGFTGEIALDIESSHTLAPENNTVLIVTDDNNQAVALQSVIGYLTSHNFTIAGFSNAYVISNSWTSPESANVDPNTSMEQSLQTAAAFGISVQFSSGDCGDNTYTSPRKGADGKIKCQNKGDAKAVNYPASSPYVTAVGATSVFVDAFYNYAFENVWGTYDVKKNGFVSGTTGGISQFYQAPTWQSSISSFYAGGYGYINDATNTVCGTEGNQPCRAVPDVSMLGDPGTGLNIVLDGAYLQDGGTSLACPLYSATMLLVNQARALLNKPRIGHTAPYLYQLNTILRFKRALNPIVPPVNVIDGATAPDPLTYPTAPSTAFVLPNKQGDLDIWGWDSSLTIAPESQFWNDAVGVGSPNLPHFVPFMANL</sequence>
<dbReference type="PATRIC" id="fig|28087.4.peg.2332"/>
<evidence type="ECO:0000256" key="5">
    <source>
        <dbReference type="ARBA" id="ARBA00022825"/>
    </source>
</evidence>
<dbReference type="AlphaFoldDB" id="A0A0W0YGS1"/>
<evidence type="ECO:0000259" key="10">
    <source>
        <dbReference type="PROSITE" id="PS51695"/>
    </source>
</evidence>
<name>A0A0W0YGS1_9GAMM</name>
<accession>A0A0W0YGS1</accession>
<dbReference type="eggNOG" id="COG4934">
    <property type="taxonomic scope" value="Bacteria"/>
</dbReference>
<keyword evidence="6" id="KW-0106">Calcium</keyword>
<evidence type="ECO:0000256" key="7">
    <source>
        <dbReference type="ARBA" id="ARBA00023145"/>
    </source>
</evidence>
<keyword evidence="4 8" id="KW-0378">Hydrolase</keyword>
<evidence type="ECO:0000313" key="12">
    <source>
        <dbReference type="Proteomes" id="UP000054621"/>
    </source>
</evidence>
<dbReference type="InterPro" id="IPR030400">
    <property type="entry name" value="Sedolisin_dom"/>
</dbReference>
<comment type="caution">
    <text evidence="8">Lacks conserved residue(s) required for the propagation of feature annotation.</text>
</comment>
<evidence type="ECO:0000256" key="3">
    <source>
        <dbReference type="ARBA" id="ARBA00022723"/>
    </source>
</evidence>
<dbReference type="PROSITE" id="PS51695">
    <property type="entry name" value="SEDOLISIN"/>
    <property type="match status" value="1"/>
</dbReference>
<dbReference type="GO" id="GO:0046872">
    <property type="term" value="F:metal ion binding"/>
    <property type="evidence" value="ECO:0007669"/>
    <property type="project" value="UniProtKB-KW"/>
</dbReference>
<keyword evidence="7" id="KW-0865">Zymogen</keyword>
<dbReference type="OrthoDB" id="9002785at2"/>
<keyword evidence="5 8" id="KW-0720">Serine protease</keyword>
<feature type="chain" id="PRO_5006917579" evidence="9">
    <location>
        <begin position="24"/>
        <end position="675"/>
    </location>
</feature>
<feature type="active site" description="Charge relay system" evidence="8">
    <location>
        <position position="313"/>
    </location>
</feature>
<comment type="cofactor">
    <cofactor evidence="1">
        <name>Ca(2+)</name>
        <dbReference type="ChEBI" id="CHEBI:29108"/>
    </cofactor>
</comment>
<evidence type="ECO:0000256" key="8">
    <source>
        <dbReference type="PROSITE-ProRule" id="PRU01032"/>
    </source>
</evidence>
<reference evidence="11 12" key="1">
    <citation type="submission" date="2015-11" db="EMBL/GenBank/DDBJ databases">
        <title>Genomic analysis of 38 Legionella species identifies large and diverse effector repertoires.</title>
        <authorList>
            <person name="Burstein D."/>
            <person name="Amaro F."/>
            <person name="Zusman T."/>
            <person name="Lifshitz Z."/>
            <person name="Cohen O."/>
            <person name="Gilbert J.A."/>
            <person name="Pupko T."/>
            <person name="Shuman H.A."/>
            <person name="Segal G."/>
        </authorList>
    </citation>
    <scope>NUCLEOTIDE SEQUENCE [LARGE SCALE GENOMIC DNA]</scope>
    <source>
        <strain evidence="11 12">Mt.St.Helens-4</strain>
    </source>
</reference>
<dbReference type="Gene3D" id="3.40.50.200">
    <property type="entry name" value="Peptidase S8/S53 domain"/>
    <property type="match status" value="1"/>
</dbReference>
<protein>
    <submittedName>
        <fullName evidence="11">Serine protease, subtilase family</fullName>
    </submittedName>
</protein>
<evidence type="ECO:0000256" key="6">
    <source>
        <dbReference type="ARBA" id="ARBA00022837"/>
    </source>
</evidence>
<dbReference type="InterPro" id="IPR015366">
    <property type="entry name" value="S53_propep"/>
</dbReference>
<dbReference type="RefSeq" id="WP_027271785.1">
    <property type="nucleotide sequence ID" value="NZ_CAAAJE010000024.1"/>
</dbReference>
<dbReference type="SUPFAM" id="SSF52743">
    <property type="entry name" value="Subtilisin-like"/>
    <property type="match status" value="1"/>
</dbReference>